<feature type="domain" description="CMP/dCMP-type deaminase" evidence="2">
    <location>
        <begin position="44"/>
        <end position="185"/>
    </location>
</feature>
<dbReference type="OrthoDB" id="4203212at2759"/>
<dbReference type="VEuPathDB" id="FungiDB:EMCG_01395"/>
<dbReference type="AlphaFoldDB" id="A0A0G2J9T0"/>
<sequence>MWLGFFIPILVSTLAIGAHHASASTRIQSVLADSEPTMGGIPLTTRVHWIRRTNQALSDLGSPCPFIAFATVIVNHTTLGELGDLICIGVNENSKSGNPTSHGEIAAITNCTNILTDKNGRFNMSPLQALEAFKEFTLYTNAESCPMCAAAIRWAGFKEYVYGTSIETLVRKGWPQIRISSREIFEHSYDLPSSSKLIAGVLTNETDPYFAWQFDSSASCPMGCDRPRPGKGYSVGYIIEDFSPFT</sequence>
<evidence type="ECO:0000313" key="3">
    <source>
        <dbReference type="EMBL" id="KKZ64516.1"/>
    </source>
</evidence>
<dbReference type="CDD" id="cd01285">
    <property type="entry name" value="nucleoside_deaminase"/>
    <property type="match status" value="1"/>
</dbReference>
<comment type="caution">
    <text evidence="3">The sequence shown here is derived from an EMBL/GenBank/DDBJ whole genome shotgun (WGS) entry which is preliminary data.</text>
</comment>
<dbReference type="PANTHER" id="PTHR11079:SF203">
    <property type="entry name" value="CMP_DCMP-TYPE DEAMINASE DOMAIN-CONTAINING PROTEIN"/>
    <property type="match status" value="1"/>
</dbReference>
<dbReference type="GO" id="GO:0052717">
    <property type="term" value="F:tRNA-specific adenosine-34 deaminase activity"/>
    <property type="evidence" value="ECO:0007669"/>
    <property type="project" value="TreeGrafter"/>
</dbReference>
<proteinExistence type="predicted"/>
<dbReference type="InterPro" id="IPR016193">
    <property type="entry name" value="Cytidine_deaminase-like"/>
</dbReference>
<organism evidence="3 4">
    <name type="scientific">[Emmonsia] crescens</name>
    <dbReference type="NCBI Taxonomy" id="73230"/>
    <lineage>
        <taxon>Eukaryota</taxon>
        <taxon>Fungi</taxon>
        <taxon>Dikarya</taxon>
        <taxon>Ascomycota</taxon>
        <taxon>Pezizomycotina</taxon>
        <taxon>Eurotiomycetes</taxon>
        <taxon>Eurotiomycetidae</taxon>
        <taxon>Onygenales</taxon>
        <taxon>Ajellomycetaceae</taxon>
        <taxon>Emergomyces</taxon>
    </lineage>
</organism>
<dbReference type="Proteomes" id="UP000034164">
    <property type="component" value="Unassembled WGS sequence"/>
</dbReference>
<evidence type="ECO:0000256" key="1">
    <source>
        <dbReference type="SAM" id="SignalP"/>
    </source>
</evidence>
<dbReference type="PROSITE" id="PS51747">
    <property type="entry name" value="CYT_DCMP_DEAMINASES_2"/>
    <property type="match status" value="1"/>
</dbReference>
<feature type="chain" id="PRO_5002545889" description="CMP/dCMP-type deaminase domain-containing protein" evidence="1">
    <location>
        <begin position="18"/>
        <end position="246"/>
    </location>
</feature>
<evidence type="ECO:0000259" key="2">
    <source>
        <dbReference type="PROSITE" id="PS51747"/>
    </source>
</evidence>
<dbReference type="InterPro" id="IPR002125">
    <property type="entry name" value="CMP_dCMP_dom"/>
</dbReference>
<dbReference type="GO" id="GO:0002100">
    <property type="term" value="P:tRNA wobble adenosine to inosine editing"/>
    <property type="evidence" value="ECO:0007669"/>
    <property type="project" value="TreeGrafter"/>
</dbReference>
<dbReference type="EMBL" id="LCZI01000780">
    <property type="protein sequence ID" value="KKZ64516.1"/>
    <property type="molecule type" value="Genomic_DNA"/>
</dbReference>
<keyword evidence="1" id="KW-0732">Signal</keyword>
<accession>A0A0G2J9T0</accession>
<name>A0A0G2J9T0_9EURO</name>
<feature type="signal peptide" evidence="1">
    <location>
        <begin position="1"/>
        <end position="17"/>
    </location>
</feature>
<dbReference type="Pfam" id="PF00383">
    <property type="entry name" value="dCMP_cyt_deam_1"/>
    <property type="match status" value="1"/>
</dbReference>
<dbReference type="Gene3D" id="3.40.140.10">
    <property type="entry name" value="Cytidine Deaminase, domain 2"/>
    <property type="match status" value="1"/>
</dbReference>
<evidence type="ECO:0000313" key="4">
    <source>
        <dbReference type="Proteomes" id="UP000034164"/>
    </source>
</evidence>
<gene>
    <name evidence="3" type="ORF">EMCG_01395</name>
</gene>
<dbReference type="SUPFAM" id="SSF53927">
    <property type="entry name" value="Cytidine deaminase-like"/>
    <property type="match status" value="1"/>
</dbReference>
<dbReference type="PANTHER" id="PTHR11079">
    <property type="entry name" value="CYTOSINE DEAMINASE FAMILY MEMBER"/>
    <property type="match status" value="1"/>
</dbReference>
<protein>
    <recommendedName>
        <fullName evidence="2">CMP/dCMP-type deaminase domain-containing protein</fullName>
    </recommendedName>
</protein>
<reference evidence="4" key="1">
    <citation type="journal article" date="2015" name="PLoS Genet.">
        <title>The dynamic genome and transcriptome of the human fungal pathogen Blastomyces and close relative Emmonsia.</title>
        <authorList>
            <person name="Munoz J.F."/>
            <person name="Gauthier G.M."/>
            <person name="Desjardins C.A."/>
            <person name="Gallo J.E."/>
            <person name="Holder J."/>
            <person name="Sullivan T.D."/>
            <person name="Marty A.J."/>
            <person name="Carmen J.C."/>
            <person name="Chen Z."/>
            <person name="Ding L."/>
            <person name="Gujja S."/>
            <person name="Magrini V."/>
            <person name="Misas E."/>
            <person name="Mitreva M."/>
            <person name="Priest M."/>
            <person name="Saif S."/>
            <person name="Whiston E.A."/>
            <person name="Young S."/>
            <person name="Zeng Q."/>
            <person name="Goldman W.E."/>
            <person name="Mardis E.R."/>
            <person name="Taylor J.W."/>
            <person name="McEwen J.G."/>
            <person name="Clay O.K."/>
            <person name="Klein B.S."/>
            <person name="Cuomo C.A."/>
        </authorList>
    </citation>
    <scope>NUCLEOTIDE SEQUENCE [LARGE SCALE GENOMIC DNA]</scope>
    <source>
        <strain evidence="4">UAMH 3008</strain>
    </source>
</reference>